<gene>
    <name evidence="2" type="ORF">ACFO4N_06745</name>
</gene>
<dbReference type="PANTHER" id="PTHR36842">
    <property type="entry name" value="PROTEIN TOLB HOMOLOG"/>
    <property type="match status" value="1"/>
</dbReference>
<dbReference type="EMBL" id="JBHSFW010000001">
    <property type="protein sequence ID" value="MFC4618429.1"/>
    <property type="molecule type" value="Genomic_DNA"/>
</dbReference>
<comment type="caution">
    <text evidence="2">The sequence shown here is derived from an EMBL/GenBank/DDBJ whole genome shotgun (WGS) entry which is preliminary data.</text>
</comment>
<dbReference type="Pfam" id="PF07676">
    <property type="entry name" value="PD40"/>
    <property type="match status" value="2"/>
</dbReference>
<dbReference type="Proteomes" id="UP001596022">
    <property type="component" value="Unassembled WGS sequence"/>
</dbReference>
<sequence>MTTNEEDFINGETNDHYRGFDALQFTGTPKLSPDGTAVVYVLTEMNSEKNGYQSSIYLGKEDGDPLKLTNSYIKDRLIKDQSPCWSPDGASIFFLSNRSEKNQVWQLPMSGGEARQMTHYDHDIKGFKLSPDGRFLVCQLQIPDKNPIEEENEDVTIVERLRYIANGHGFIKETSHLDLFDLDDKTSKRLTDGAFNAASPVFTPDGKALVYLKSREEPENNGYYYDIYLLDLSTGEENLLYKGKGNVSQPQVSPDGKWVSFVGHEDGEISPKNNGIWILSIVGSNARCLTKNWDRPVGNYIGTDANFDAGGVSYQWLANSQALVFMTTVGGDCLIKQVDVNGNLFDAIAVKNAVITSFDQVNHCFT</sequence>
<organism evidence="2 3">
    <name type="scientific">Camelliibacillus cellulosilyticus</name>
    <dbReference type="NCBI Taxonomy" id="2174486"/>
    <lineage>
        <taxon>Bacteria</taxon>
        <taxon>Bacillati</taxon>
        <taxon>Bacillota</taxon>
        <taxon>Bacilli</taxon>
        <taxon>Bacillales</taxon>
        <taxon>Sporolactobacillaceae</taxon>
        <taxon>Camelliibacillus</taxon>
    </lineage>
</organism>
<name>A0ABV9GLJ4_9BACL</name>
<dbReference type="InterPro" id="IPR011659">
    <property type="entry name" value="WD40"/>
</dbReference>
<reference evidence="3" key="1">
    <citation type="journal article" date="2019" name="Int. J. Syst. Evol. Microbiol.">
        <title>The Global Catalogue of Microorganisms (GCM) 10K type strain sequencing project: providing services to taxonomists for standard genome sequencing and annotation.</title>
        <authorList>
            <consortium name="The Broad Institute Genomics Platform"/>
            <consortium name="The Broad Institute Genome Sequencing Center for Infectious Disease"/>
            <person name="Wu L."/>
            <person name="Ma J."/>
        </authorList>
    </citation>
    <scope>NUCLEOTIDE SEQUENCE [LARGE SCALE GENOMIC DNA]</scope>
    <source>
        <strain evidence="3">CGMCC 1.16306</strain>
    </source>
</reference>
<dbReference type="SUPFAM" id="SSF82171">
    <property type="entry name" value="DPP6 N-terminal domain-like"/>
    <property type="match status" value="1"/>
</dbReference>
<dbReference type="Gene3D" id="2.120.10.30">
    <property type="entry name" value="TolB, C-terminal domain"/>
    <property type="match status" value="2"/>
</dbReference>
<evidence type="ECO:0000313" key="2">
    <source>
        <dbReference type="EMBL" id="MFC4618429.1"/>
    </source>
</evidence>
<proteinExistence type="inferred from homology"/>
<evidence type="ECO:0000313" key="3">
    <source>
        <dbReference type="Proteomes" id="UP001596022"/>
    </source>
</evidence>
<evidence type="ECO:0000256" key="1">
    <source>
        <dbReference type="ARBA" id="ARBA00009820"/>
    </source>
</evidence>
<dbReference type="InterPro" id="IPR011042">
    <property type="entry name" value="6-blade_b-propeller_TolB-like"/>
</dbReference>
<dbReference type="RefSeq" id="WP_376845417.1">
    <property type="nucleotide sequence ID" value="NZ_JBHSFW010000001.1"/>
</dbReference>
<comment type="similarity">
    <text evidence="1">Belongs to the TolB family.</text>
</comment>
<dbReference type="PANTHER" id="PTHR36842:SF1">
    <property type="entry name" value="PROTEIN TOLB"/>
    <property type="match status" value="1"/>
</dbReference>
<protein>
    <submittedName>
        <fullName evidence="2">TolB family protein</fullName>
    </submittedName>
</protein>
<keyword evidence="3" id="KW-1185">Reference proteome</keyword>
<accession>A0ABV9GLJ4</accession>